<accession>A0ABW4YEQ5</accession>
<sequence>MITIGQLVCAGAITNCSFGMMPSTLNVLPMNQVNSTTPAATIMDHKPLVNIIPFGLCTSMSNPTVVAATTAALGVLTPQPCMPITSTPWLPGSTTVTIGKLPALNSTSSCTCQWGGIIKIANPGQLTVNIP</sequence>
<dbReference type="RefSeq" id="WP_377769145.1">
    <property type="nucleotide sequence ID" value="NZ_JBHUHO010000001.1"/>
</dbReference>
<proteinExistence type="predicted"/>
<comment type="caution">
    <text evidence="1">The sequence shown here is derived from an EMBL/GenBank/DDBJ whole genome shotgun (WGS) entry which is preliminary data.</text>
</comment>
<dbReference type="Proteomes" id="UP001597362">
    <property type="component" value="Unassembled WGS sequence"/>
</dbReference>
<evidence type="ECO:0000313" key="1">
    <source>
        <dbReference type="EMBL" id="MFD2114173.1"/>
    </source>
</evidence>
<protein>
    <submittedName>
        <fullName evidence="1">DUF4280 domain-containing protein</fullName>
    </submittedName>
</protein>
<keyword evidence="2" id="KW-1185">Reference proteome</keyword>
<reference evidence="2" key="1">
    <citation type="journal article" date="2019" name="Int. J. Syst. Evol. Microbiol.">
        <title>The Global Catalogue of Microorganisms (GCM) 10K type strain sequencing project: providing services to taxonomists for standard genome sequencing and annotation.</title>
        <authorList>
            <consortium name="The Broad Institute Genomics Platform"/>
            <consortium name="The Broad Institute Genome Sequencing Center for Infectious Disease"/>
            <person name="Wu L."/>
            <person name="Ma J."/>
        </authorList>
    </citation>
    <scope>NUCLEOTIDE SEQUENCE [LARGE SCALE GENOMIC DNA]</scope>
    <source>
        <strain evidence="2">GH52</strain>
    </source>
</reference>
<organism evidence="1 2">
    <name type="scientific">Paenibacillus yanchengensis</name>
    <dbReference type="NCBI Taxonomy" id="2035833"/>
    <lineage>
        <taxon>Bacteria</taxon>
        <taxon>Bacillati</taxon>
        <taxon>Bacillota</taxon>
        <taxon>Bacilli</taxon>
        <taxon>Bacillales</taxon>
        <taxon>Paenibacillaceae</taxon>
        <taxon>Paenibacillus</taxon>
    </lineage>
</organism>
<gene>
    <name evidence="1" type="ORF">ACFSJH_00185</name>
</gene>
<name>A0ABW4YEQ5_9BACL</name>
<dbReference type="EMBL" id="JBHUHO010000001">
    <property type="protein sequence ID" value="MFD2114173.1"/>
    <property type="molecule type" value="Genomic_DNA"/>
</dbReference>
<evidence type="ECO:0000313" key="2">
    <source>
        <dbReference type="Proteomes" id="UP001597362"/>
    </source>
</evidence>
<dbReference type="InterPro" id="IPR025460">
    <property type="entry name" value="DUF4280"/>
</dbReference>
<dbReference type="Pfam" id="PF14107">
    <property type="entry name" value="DUF4280"/>
    <property type="match status" value="1"/>
</dbReference>